<accession>A0A067QQ19</accession>
<evidence type="ECO:0000313" key="1">
    <source>
        <dbReference type="EMBL" id="KDR11820.1"/>
    </source>
</evidence>
<dbReference type="Proteomes" id="UP000027135">
    <property type="component" value="Unassembled WGS sequence"/>
</dbReference>
<keyword evidence="2" id="KW-1185">Reference proteome</keyword>
<dbReference type="EMBL" id="KK853069">
    <property type="protein sequence ID" value="KDR11820.1"/>
    <property type="molecule type" value="Genomic_DNA"/>
</dbReference>
<proteinExistence type="predicted"/>
<reference evidence="1 2" key="1">
    <citation type="journal article" date="2014" name="Nat. Commun.">
        <title>Molecular traces of alternative social organization in a termite genome.</title>
        <authorList>
            <person name="Terrapon N."/>
            <person name="Li C."/>
            <person name="Robertson H.M."/>
            <person name="Ji L."/>
            <person name="Meng X."/>
            <person name="Booth W."/>
            <person name="Chen Z."/>
            <person name="Childers C.P."/>
            <person name="Glastad K.M."/>
            <person name="Gokhale K."/>
            <person name="Gowin J."/>
            <person name="Gronenberg W."/>
            <person name="Hermansen R.A."/>
            <person name="Hu H."/>
            <person name="Hunt B.G."/>
            <person name="Huylmans A.K."/>
            <person name="Khalil S.M."/>
            <person name="Mitchell R.D."/>
            <person name="Munoz-Torres M.C."/>
            <person name="Mustard J.A."/>
            <person name="Pan H."/>
            <person name="Reese J.T."/>
            <person name="Scharf M.E."/>
            <person name="Sun F."/>
            <person name="Vogel H."/>
            <person name="Xiao J."/>
            <person name="Yang W."/>
            <person name="Yang Z."/>
            <person name="Yang Z."/>
            <person name="Zhou J."/>
            <person name="Zhu J."/>
            <person name="Brent C.S."/>
            <person name="Elsik C.G."/>
            <person name="Goodisman M.A."/>
            <person name="Liberles D.A."/>
            <person name="Roe R.M."/>
            <person name="Vargo E.L."/>
            <person name="Vilcinskas A."/>
            <person name="Wang J."/>
            <person name="Bornberg-Bauer E."/>
            <person name="Korb J."/>
            <person name="Zhang G."/>
            <person name="Liebig J."/>
        </authorList>
    </citation>
    <scope>NUCLEOTIDE SEQUENCE [LARGE SCALE GENOMIC DNA]</scope>
    <source>
        <tissue evidence="1">Whole organism</tissue>
    </source>
</reference>
<name>A0A067QQ19_ZOONE</name>
<protein>
    <submittedName>
        <fullName evidence="1">Uncharacterized protein</fullName>
    </submittedName>
</protein>
<dbReference type="AlphaFoldDB" id="A0A067QQ19"/>
<organism evidence="1 2">
    <name type="scientific">Zootermopsis nevadensis</name>
    <name type="common">Dampwood termite</name>
    <dbReference type="NCBI Taxonomy" id="136037"/>
    <lineage>
        <taxon>Eukaryota</taxon>
        <taxon>Metazoa</taxon>
        <taxon>Ecdysozoa</taxon>
        <taxon>Arthropoda</taxon>
        <taxon>Hexapoda</taxon>
        <taxon>Insecta</taxon>
        <taxon>Pterygota</taxon>
        <taxon>Neoptera</taxon>
        <taxon>Polyneoptera</taxon>
        <taxon>Dictyoptera</taxon>
        <taxon>Blattodea</taxon>
        <taxon>Blattoidea</taxon>
        <taxon>Termitoidae</taxon>
        <taxon>Termopsidae</taxon>
        <taxon>Zootermopsis</taxon>
    </lineage>
</organism>
<dbReference type="InParanoid" id="A0A067QQ19"/>
<evidence type="ECO:0000313" key="2">
    <source>
        <dbReference type="Proteomes" id="UP000027135"/>
    </source>
</evidence>
<sequence>MRIIRAARTCGTTDTRIEAPEYDHPPRHGHLLIPVKISINITEQSL</sequence>
<gene>
    <name evidence="1" type="ORF">L798_14244</name>
</gene>